<reference evidence="1" key="1">
    <citation type="submission" date="2020-04" db="EMBL/GenBank/DDBJ databases">
        <authorList>
            <person name="Zhang T."/>
        </authorList>
    </citation>
    <scope>NUCLEOTIDE SEQUENCE</scope>
    <source>
        <strain evidence="1">HKST-UBA15</strain>
    </source>
</reference>
<evidence type="ECO:0000313" key="2">
    <source>
        <dbReference type="Proteomes" id="UP000745577"/>
    </source>
</evidence>
<sequence length="398" mass="45323">SENTTQPKVLEILKNDIQDDERYYLDFRTPNAPFDTIDSDLYDGGNVTGVGIQTIFTQTNNPESAFRFYLRHSQIIDNTPQSFKGFNDYYKDFLDGRLTNVGHEYYDKINGIKIKVVSIDNQKVDLQIDFLTSIPQTSNLITFRAKSSSEDVKAHLWLRDPSTGKYNIVKDYNKTNSSFSTYSFTETTGRVIKPEDVRISYTGFEPTYQGQQFFLELMWLEINNVRYLATDPDVYSTGAWNKPKDRCAIGYPNVYTNEYETPTRLSCQGTYFQFKKSENLPVKLKNMAVRANCDLSGDPEIEITWDSEKNSSMYFVDYCEGTTCSPTTSLDGVPDDSGLDGIRRFYAHIDDPFGLTPPPIAGKTYKYRVEGAKLSNGEYLVGPWSDTLSVTVPQNICN</sequence>
<feature type="non-terminal residue" evidence="1">
    <location>
        <position position="1"/>
    </location>
</feature>
<dbReference type="AlphaFoldDB" id="A0A955IBW4"/>
<dbReference type="EMBL" id="JAGQLL010000075">
    <property type="protein sequence ID" value="MCA9380498.1"/>
    <property type="molecule type" value="Genomic_DNA"/>
</dbReference>
<reference evidence="1" key="2">
    <citation type="journal article" date="2021" name="Microbiome">
        <title>Successional dynamics and alternative stable states in a saline activated sludge microbial community over 9 years.</title>
        <authorList>
            <person name="Wang Y."/>
            <person name="Ye J."/>
            <person name="Ju F."/>
            <person name="Liu L."/>
            <person name="Boyd J.A."/>
            <person name="Deng Y."/>
            <person name="Parks D.H."/>
            <person name="Jiang X."/>
            <person name="Yin X."/>
            <person name="Woodcroft B.J."/>
            <person name="Tyson G.W."/>
            <person name="Hugenholtz P."/>
            <person name="Polz M.F."/>
            <person name="Zhang T."/>
        </authorList>
    </citation>
    <scope>NUCLEOTIDE SEQUENCE</scope>
    <source>
        <strain evidence="1">HKST-UBA15</strain>
    </source>
</reference>
<proteinExistence type="predicted"/>
<organism evidence="1 2">
    <name type="scientific">Candidatus Dojkabacteria bacterium</name>
    <dbReference type="NCBI Taxonomy" id="2099670"/>
    <lineage>
        <taxon>Bacteria</taxon>
        <taxon>Candidatus Dojkabacteria</taxon>
    </lineage>
</organism>
<name>A0A955IBW4_9BACT</name>
<comment type="caution">
    <text evidence="1">The sequence shown here is derived from an EMBL/GenBank/DDBJ whole genome shotgun (WGS) entry which is preliminary data.</text>
</comment>
<dbReference type="Proteomes" id="UP000745577">
    <property type="component" value="Unassembled WGS sequence"/>
</dbReference>
<gene>
    <name evidence="1" type="ORF">KC675_04945</name>
</gene>
<protein>
    <submittedName>
        <fullName evidence="1">Uncharacterized protein</fullName>
    </submittedName>
</protein>
<accession>A0A955IBW4</accession>
<evidence type="ECO:0000313" key="1">
    <source>
        <dbReference type="EMBL" id="MCA9380498.1"/>
    </source>
</evidence>